<accession>A0ABV5VVU1</accession>
<comment type="catalytic activity">
    <reaction evidence="12">
        <text>D-alanine + 2-oxoglutarate = D-glutamate + pyruvate</text>
        <dbReference type="Rhea" id="RHEA:15869"/>
        <dbReference type="ChEBI" id="CHEBI:15361"/>
        <dbReference type="ChEBI" id="CHEBI:16810"/>
        <dbReference type="ChEBI" id="CHEBI:29986"/>
        <dbReference type="ChEBI" id="CHEBI:57416"/>
        <dbReference type="EC" id="2.6.1.21"/>
    </reaction>
</comment>
<dbReference type="PANTHER" id="PTHR42743:SF10">
    <property type="entry name" value="D-ALANINE AMINOTRANSFERASE"/>
    <property type="match status" value="1"/>
</dbReference>
<organism evidence="13 14">
    <name type="scientific">Paenibacillus hodogayensis</name>
    <dbReference type="NCBI Taxonomy" id="279208"/>
    <lineage>
        <taxon>Bacteria</taxon>
        <taxon>Bacillati</taxon>
        <taxon>Bacillota</taxon>
        <taxon>Bacilli</taxon>
        <taxon>Bacillales</taxon>
        <taxon>Paenibacillaceae</taxon>
        <taxon>Paenibacillus</taxon>
    </lineage>
</organism>
<keyword evidence="8" id="KW-0663">Pyridoxal phosphate</keyword>
<evidence type="ECO:0000256" key="12">
    <source>
        <dbReference type="ARBA" id="ARBA00047911"/>
    </source>
</evidence>
<comment type="caution">
    <text evidence="13">The sequence shown here is derived from an EMBL/GenBank/DDBJ whole genome shotgun (WGS) entry which is preliminary data.</text>
</comment>
<evidence type="ECO:0000313" key="13">
    <source>
        <dbReference type="EMBL" id="MFB9752270.1"/>
    </source>
</evidence>
<evidence type="ECO:0000256" key="2">
    <source>
        <dbReference type="ARBA" id="ARBA00009320"/>
    </source>
</evidence>
<dbReference type="GO" id="GO:0047810">
    <property type="term" value="F:D-alanine-2-oxoglutarate aminotransferase activity"/>
    <property type="evidence" value="ECO:0007669"/>
    <property type="project" value="UniProtKB-EC"/>
</dbReference>
<evidence type="ECO:0000256" key="8">
    <source>
        <dbReference type="ARBA" id="ARBA00022898"/>
    </source>
</evidence>
<keyword evidence="7 13" id="KW-0808">Transferase</keyword>
<dbReference type="InterPro" id="IPR043131">
    <property type="entry name" value="BCAT-like_N"/>
</dbReference>
<keyword evidence="14" id="KW-1185">Reference proteome</keyword>
<comment type="similarity">
    <text evidence="2">Belongs to the class-IV pyridoxal-phosphate-dependent aminotransferase family.</text>
</comment>
<evidence type="ECO:0000256" key="6">
    <source>
        <dbReference type="ARBA" id="ARBA00022576"/>
    </source>
</evidence>
<dbReference type="PANTHER" id="PTHR42743">
    <property type="entry name" value="AMINO-ACID AMINOTRANSFERASE"/>
    <property type="match status" value="1"/>
</dbReference>
<evidence type="ECO:0000256" key="3">
    <source>
        <dbReference type="ARBA" id="ARBA00011738"/>
    </source>
</evidence>
<reference evidence="13 14" key="1">
    <citation type="submission" date="2024-09" db="EMBL/GenBank/DDBJ databases">
        <authorList>
            <person name="Sun Q."/>
            <person name="Mori K."/>
        </authorList>
    </citation>
    <scope>NUCLEOTIDE SEQUENCE [LARGE SCALE GENOMIC DNA]</scope>
    <source>
        <strain evidence="13 14">JCM 12520</strain>
    </source>
</reference>
<name>A0ABV5VVU1_9BACL</name>
<dbReference type="Gene3D" id="3.20.10.10">
    <property type="entry name" value="D-amino Acid Aminotransferase, subunit A, domain 2"/>
    <property type="match status" value="1"/>
</dbReference>
<dbReference type="InterPro" id="IPR005784">
    <property type="entry name" value="D_amino_transT"/>
</dbReference>
<evidence type="ECO:0000313" key="14">
    <source>
        <dbReference type="Proteomes" id="UP001589619"/>
    </source>
</evidence>
<proteinExistence type="inferred from homology"/>
<evidence type="ECO:0000256" key="4">
    <source>
        <dbReference type="ARBA" id="ARBA00012874"/>
    </source>
</evidence>
<dbReference type="Gene3D" id="3.30.470.10">
    <property type="match status" value="1"/>
</dbReference>
<evidence type="ECO:0000256" key="10">
    <source>
        <dbReference type="ARBA" id="ARBA00033316"/>
    </source>
</evidence>
<evidence type="ECO:0000256" key="7">
    <source>
        <dbReference type="ARBA" id="ARBA00022679"/>
    </source>
</evidence>
<sequence>MKTVLFKDRLIPKEEVSVSIDDRGYYFGDGVYDVFRIYNGRLYEQEAHLLRLERSAWEARIALPYPIREIGRKLEELLNEEKVLGGTLYVQITRGEAERIHHFPERAFPVLSAFCKSAERPLEKIRGGIRALLLPDLRWLRCDIKSLNMMPNVMAKQQAIDSGYDEAIFERNGIVTECTSSNLLIAKEGTLYTHPANEFILHGITRGVVIRLAAELGVPLLEQAFTVEQLMKADEVMVIGTMAEVTPVVQIDGKPVGAGQVGPLAQKLQAAFEATFDPDRTGGTEP</sequence>
<dbReference type="SUPFAM" id="SSF56752">
    <property type="entry name" value="D-aminoacid aminotransferase-like PLP-dependent enzymes"/>
    <property type="match status" value="1"/>
</dbReference>
<dbReference type="InterPro" id="IPR001544">
    <property type="entry name" value="Aminotrans_IV"/>
</dbReference>
<dbReference type="NCBIfam" id="TIGR01121">
    <property type="entry name" value="D_amino_aminoT"/>
    <property type="match status" value="1"/>
</dbReference>
<dbReference type="RefSeq" id="WP_344911191.1">
    <property type="nucleotide sequence ID" value="NZ_BAAAYO010000010.1"/>
</dbReference>
<evidence type="ECO:0000256" key="5">
    <source>
        <dbReference type="ARBA" id="ARBA00021779"/>
    </source>
</evidence>
<dbReference type="InterPro" id="IPR036038">
    <property type="entry name" value="Aminotransferase-like"/>
</dbReference>
<comment type="subunit">
    <text evidence="3">Homodimer.</text>
</comment>
<dbReference type="CDD" id="cd01558">
    <property type="entry name" value="D-AAT_like"/>
    <property type="match status" value="1"/>
</dbReference>
<dbReference type="Proteomes" id="UP001589619">
    <property type="component" value="Unassembled WGS sequence"/>
</dbReference>
<dbReference type="EMBL" id="JBHMAG010000009">
    <property type="protein sequence ID" value="MFB9752270.1"/>
    <property type="molecule type" value="Genomic_DNA"/>
</dbReference>
<evidence type="ECO:0000256" key="11">
    <source>
        <dbReference type="ARBA" id="ARBA00033391"/>
    </source>
</evidence>
<evidence type="ECO:0000256" key="9">
    <source>
        <dbReference type="ARBA" id="ARBA00030138"/>
    </source>
</evidence>
<comment type="cofactor">
    <cofactor evidence="1">
        <name>pyridoxal 5'-phosphate</name>
        <dbReference type="ChEBI" id="CHEBI:597326"/>
    </cofactor>
</comment>
<dbReference type="Pfam" id="PF01063">
    <property type="entry name" value="Aminotran_4"/>
    <property type="match status" value="1"/>
</dbReference>
<dbReference type="InterPro" id="IPR050571">
    <property type="entry name" value="Class-IV_PLP-Dep_Aminotrnsfr"/>
</dbReference>
<dbReference type="InterPro" id="IPR043132">
    <property type="entry name" value="BCAT-like_C"/>
</dbReference>
<gene>
    <name evidence="13" type="primary">dat</name>
    <name evidence="13" type="ORF">ACFFNY_11945</name>
</gene>
<protein>
    <recommendedName>
        <fullName evidence="5">D-alanine aminotransferase</fullName>
        <ecNumber evidence="4">2.6.1.21</ecNumber>
    </recommendedName>
    <alternativeName>
        <fullName evidence="11">D-amino acid aminotransferase</fullName>
    </alternativeName>
    <alternativeName>
        <fullName evidence="9">D-amino acid transaminase</fullName>
    </alternativeName>
    <alternativeName>
        <fullName evidence="10">D-aspartate aminotransferase</fullName>
    </alternativeName>
</protein>
<dbReference type="EC" id="2.6.1.21" evidence="4"/>
<keyword evidence="6 13" id="KW-0032">Aminotransferase</keyword>
<evidence type="ECO:0000256" key="1">
    <source>
        <dbReference type="ARBA" id="ARBA00001933"/>
    </source>
</evidence>